<reference evidence="3" key="1">
    <citation type="submission" date="2017-02" db="UniProtKB">
        <authorList>
            <consortium name="WormBaseParasite"/>
        </authorList>
    </citation>
    <scope>IDENTIFICATION</scope>
</reference>
<sequence length="78" mass="8084">MNYALSAIASGMTTATVTYHKLPPLTGWTGGEANHPAGHPMGTAQPASIQNGYVRQDIGGESVSKSLQQKAITTATNK</sequence>
<organism evidence="3">
    <name type="scientific">Nippostrongylus brasiliensis</name>
    <name type="common">Rat hookworm</name>
    <dbReference type="NCBI Taxonomy" id="27835"/>
    <lineage>
        <taxon>Eukaryota</taxon>
        <taxon>Metazoa</taxon>
        <taxon>Ecdysozoa</taxon>
        <taxon>Nematoda</taxon>
        <taxon>Chromadorea</taxon>
        <taxon>Rhabditida</taxon>
        <taxon>Rhabditina</taxon>
        <taxon>Rhabditomorpha</taxon>
        <taxon>Strongyloidea</taxon>
        <taxon>Heligmosomidae</taxon>
        <taxon>Nippostrongylus</taxon>
    </lineage>
</organism>
<reference evidence="1 2" key="2">
    <citation type="submission" date="2018-11" db="EMBL/GenBank/DDBJ databases">
        <authorList>
            <consortium name="Pathogen Informatics"/>
        </authorList>
    </citation>
    <scope>NUCLEOTIDE SEQUENCE [LARGE SCALE GENOMIC DNA]</scope>
</reference>
<dbReference type="EMBL" id="UYSL01024507">
    <property type="protein sequence ID" value="VDL83542.1"/>
    <property type="molecule type" value="Genomic_DNA"/>
</dbReference>
<evidence type="ECO:0000313" key="2">
    <source>
        <dbReference type="Proteomes" id="UP000271162"/>
    </source>
</evidence>
<dbReference type="Proteomes" id="UP000271162">
    <property type="component" value="Unassembled WGS sequence"/>
</dbReference>
<name>A0A0N4YRD3_NIPBR</name>
<gene>
    <name evidence="1" type="ORF">NBR_LOCUS19806</name>
</gene>
<accession>A0A0N4YRD3</accession>
<keyword evidence="2" id="KW-1185">Reference proteome</keyword>
<dbReference type="WBParaSite" id="NBR_0001980501-mRNA-1">
    <property type="protein sequence ID" value="NBR_0001980501-mRNA-1"/>
    <property type="gene ID" value="NBR_0001980501"/>
</dbReference>
<evidence type="ECO:0000313" key="3">
    <source>
        <dbReference type="WBParaSite" id="NBR_0001980501-mRNA-1"/>
    </source>
</evidence>
<evidence type="ECO:0000313" key="1">
    <source>
        <dbReference type="EMBL" id="VDL83542.1"/>
    </source>
</evidence>
<proteinExistence type="predicted"/>
<dbReference type="AlphaFoldDB" id="A0A0N4YRD3"/>
<protein>
    <submittedName>
        <fullName evidence="3">Prophage protein</fullName>
    </submittedName>
</protein>